<sequence length="77" mass="8502">MTVLTITINNRSQETCSYGYPDVDPNNHTRARGSESSRQATFILSKELIATCGIYDVDYNIPTPPDPKKKPVGTGQK</sequence>
<reference evidence="1" key="1">
    <citation type="submission" date="2020-04" db="EMBL/GenBank/DDBJ databases">
        <authorList>
            <person name="Broberg M."/>
        </authorList>
    </citation>
    <scope>NUCLEOTIDE SEQUENCE</scope>
</reference>
<comment type="caution">
    <text evidence="1">The sequence shown here is derived from an EMBL/GenBank/DDBJ whole genome shotgun (WGS) entry which is preliminary data.</text>
</comment>
<dbReference type="EMBL" id="CADEHS020000247">
    <property type="protein sequence ID" value="CAG9951191.1"/>
    <property type="molecule type" value="Genomic_DNA"/>
</dbReference>
<evidence type="ECO:0000313" key="1">
    <source>
        <dbReference type="EMBL" id="CAG9951191.1"/>
    </source>
</evidence>
<evidence type="ECO:0000313" key="2">
    <source>
        <dbReference type="Proteomes" id="UP000836387"/>
    </source>
</evidence>
<keyword evidence="2" id="KW-1185">Reference proteome</keyword>
<name>A0ACA9UCX5_BIOOC</name>
<accession>A0ACA9UCX5</accession>
<reference evidence="1" key="2">
    <citation type="submission" date="2021-10" db="EMBL/GenBank/DDBJ databases">
        <authorList>
            <person name="Piombo E."/>
        </authorList>
    </citation>
    <scope>NUCLEOTIDE SEQUENCE</scope>
</reference>
<protein>
    <submittedName>
        <fullName evidence="1">Uncharacterized protein</fullName>
    </submittedName>
</protein>
<dbReference type="Proteomes" id="UP000836387">
    <property type="component" value="Unassembled WGS sequence"/>
</dbReference>
<proteinExistence type="predicted"/>
<gene>
    <name evidence="1" type="ORF">CRV2_00021979</name>
</gene>
<organism evidence="1 2">
    <name type="scientific">Clonostachys rosea f. rosea IK726</name>
    <dbReference type="NCBI Taxonomy" id="1349383"/>
    <lineage>
        <taxon>Eukaryota</taxon>
        <taxon>Fungi</taxon>
        <taxon>Dikarya</taxon>
        <taxon>Ascomycota</taxon>
        <taxon>Pezizomycotina</taxon>
        <taxon>Sordariomycetes</taxon>
        <taxon>Hypocreomycetidae</taxon>
        <taxon>Hypocreales</taxon>
        <taxon>Bionectriaceae</taxon>
        <taxon>Clonostachys</taxon>
    </lineage>
</organism>